<dbReference type="PANTHER" id="PTHR24231:SF2">
    <property type="entry name" value="P2Y PURINOCEPTOR 1"/>
    <property type="match status" value="1"/>
</dbReference>
<evidence type="ECO:0000256" key="8">
    <source>
        <dbReference type="ARBA" id="ARBA00023224"/>
    </source>
</evidence>
<evidence type="ECO:0000313" key="13">
    <source>
        <dbReference type="EMBL" id="KAK0142074.1"/>
    </source>
</evidence>
<dbReference type="PANTHER" id="PTHR24231">
    <property type="entry name" value="PURINOCEPTOR-RELATED G-PROTEIN COUPLED RECEPTOR"/>
    <property type="match status" value="1"/>
</dbReference>
<evidence type="ECO:0000256" key="10">
    <source>
        <dbReference type="SAM" id="MobiDB-lite"/>
    </source>
</evidence>
<dbReference type="Proteomes" id="UP001174136">
    <property type="component" value="Unassembled WGS sequence"/>
</dbReference>
<keyword evidence="6 11" id="KW-0472">Membrane</keyword>
<keyword evidence="8 9" id="KW-0807">Transducer</keyword>
<dbReference type="Pfam" id="PF00001">
    <property type="entry name" value="7tm_1"/>
    <property type="match status" value="1"/>
</dbReference>
<feature type="region of interest" description="Disordered" evidence="10">
    <location>
        <begin position="352"/>
        <end position="379"/>
    </location>
</feature>
<comment type="caution">
    <text evidence="13">The sequence shown here is derived from an EMBL/GenBank/DDBJ whole genome shotgun (WGS) entry which is preliminary data.</text>
</comment>
<dbReference type="PROSITE" id="PS50262">
    <property type="entry name" value="G_PROTEIN_RECEP_F1_2"/>
    <property type="match status" value="1"/>
</dbReference>
<keyword evidence="3 9" id="KW-0812">Transmembrane</keyword>
<feature type="transmembrane region" description="Helical" evidence="11">
    <location>
        <begin position="30"/>
        <end position="54"/>
    </location>
</feature>
<feature type="domain" description="G-protein coupled receptors family 1 profile" evidence="12">
    <location>
        <begin position="46"/>
        <end position="325"/>
    </location>
</feature>
<evidence type="ECO:0000259" key="12">
    <source>
        <dbReference type="PROSITE" id="PS50262"/>
    </source>
</evidence>
<gene>
    <name evidence="13" type="primary">P2RY1</name>
    <name evidence="13" type="ORF">N1851_020220</name>
</gene>
<dbReference type="PRINTS" id="PR01157">
    <property type="entry name" value="P2YPURNOCPTR"/>
</dbReference>
<feature type="compositionally biased region" description="Pro residues" evidence="10">
    <location>
        <begin position="237"/>
        <end position="251"/>
    </location>
</feature>
<evidence type="ECO:0000256" key="1">
    <source>
        <dbReference type="ARBA" id="ARBA00004651"/>
    </source>
</evidence>
<dbReference type="EMBL" id="JAOPHQ010003710">
    <property type="protein sequence ID" value="KAK0142074.1"/>
    <property type="molecule type" value="Genomic_DNA"/>
</dbReference>
<accession>A0AA47ML51</accession>
<feature type="region of interest" description="Disordered" evidence="10">
    <location>
        <begin position="226"/>
        <end position="251"/>
    </location>
</feature>
<organism evidence="13 14">
    <name type="scientific">Merluccius polli</name>
    <name type="common">Benguela hake</name>
    <name type="synonym">Merluccius cadenati</name>
    <dbReference type="NCBI Taxonomy" id="89951"/>
    <lineage>
        <taxon>Eukaryota</taxon>
        <taxon>Metazoa</taxon>
        <taxon>Chordata</taxon>
        <taxon>Craniata</taxon>
        <taxon>Vertebrata</taxon>
        <taxon>Euteleostomi</taxon>
        <taxon>Actinopterygii</taxon>
        <taxon>Neopterygii</taxon>
        <taxon>Teleostei</taxon>
        <taxon>Neoteleostei</taxon>
        <taxon>Acanthomorphata</taxon>
        <taxon>Zeiogadaria</taxon>
        <taxon>Gadariae</taxon>
        <taxon>Gadiformes</taxon>
        <taxon>Gadoidei</taxon>
        <taxon>Merlucciidae</taxon>
        <taxon>Merluccius</taxon>
    </lineage>
</organism>
<evidence type="ECO:0000256" key="2">
    <source>
        <dbReference type="ARBA" id="ARBA00022475"/>
    </source>
</evidence>
<dbReference type="AlphaFoldDB" id="A0AA47ML51"/>
<dbReference type="PROSITE" id="PS00237">
    <property type="entry name" value="G_PROTEIN_RECEP_F1_1"/>
    <property type="match status" value="1"/>
</dbReference>
<comment type="similarity">
    <text evidence="9">Belongs to the G-protein coupled receptor 1 family.</text>
</comment>
<keyword evidence="14" id="KW-1185">Reference proteome</keyword>
<dbReference type="InterPro" id="IPR000276">
    <property type="entry name" value="GPCR_Rhodpsn"/>
</dbReference>
<keyword evidence="5 9" id="KW-0297">G-protein coupled receptor</keyword>
<dbReference type="SUPFAM" id="SSF81321">
    <property type="entry name" value="Family A G protein-coupled receptor-like"/>
    <property type="match status" value="1"/>
</dbReference>
<feature type="transmembrane region" description="Helical" evidence="11">
    <location>
        <begin position="305"/>
        <end position="328"/>
    </location>
</feature>
<evidence type="ECO:0000256" key="4">
    <source>
        <dbReference type="ARBA" id="ARBA00022989"/>
    </source>
</evidence>
<feature type="transmembrane region" description="Helical" evidence="11">
    <location>
        <begin position="66"/>
        <end position="89"/>
    </location>
</feature>
<reference evidence="13" key="1">
    <citation type="journal article" date="2023" name="Front. Mar. Sci.">
        <title>A new Merluccius polli reference genome to investigate the effects of global change in West African waters.</title>
        <authorList>
            <person name="Mateo J.L."/>
            <person name="Blanco-Fernandez C."/>
            <person name="Garcia-Vazquez E."/>
            <person name="Machado-Schiaffino G."/>
        </authorList>
    </citation>
    <scope>NUCLEOTIDE SEQUENCE</scope>
    <source>
        <strain evidence="13">C29</strain>
        <tissue evidence="13">Fin</tissue>
    </source>
</reference>
<evidence type="ECO:0000256" key="6">
    <source>
        <dbReference type="ARBA" id="ARBA00023136"/>
    </source>
</evidence>
<feature type="transmembrane region" description="Helical" evidence="11">
    <location>
        <begin position="109"/>
        <end position="129"/>
    </location>
</feature>
<evidence type="ECO:0000256" key="11">
    <source>
        <dbReference type="SAM" id="Phobius"/>
    </source>
</evidence>
<keyword evidence="2" id="KW-1003">Cell membrane</keyword>
<feature type="transmembrane region" description="Helical" evidence="11">
    <location>
        <begin position="150"/>
        <end position="171"/>
    </location>
</feature>
<keyword evidence="4 11" id="KW-1133">Transmembrane helix</keyword>
<proteinExistence type="inferred from homology"/>
<sequence>MGNTYNQPPETPFCDLQGPGHHGLAMVQLYLMPATFLCVLIFGLPLNLLSLWVFCHRMKRWTRSTVLIFNLALADASWLLALPFIIFFHLDRLDWTLGPDLCKALRLLYHNYFYLSICFVCAVSLDRYLAIVHPLRSMALLGARRQTCALCVATWLITLVLSAPVAHMTLVQTCPGANRSVCTLTGESLPYSLFSSIAGFLLPLACICCCCALSVRELRRLPRRLMQPPQQQQPQAQAPPPHQLPHRPLPPPPHHRRWRRLVRALSAALALFALFYLPYHLSRNAAIAVRATHPRSPASWRTADLLFAVAMCVCSLNACVNPLFSCFVGRQFRRECRDALRAALWRPRCPRGGGGGGEAPKGAAVTSRGHPGLTAVAPL</sequence>
<dbReference type="Gene3D" id="1.20.1070.10">
    <property type="entry name" value="Rhodopsin 7-helix transmembrane proteins"/>
    <property type="match status" value="1"/>
</dbReference>
<evidence type="ECO:0000256" key="5">
    <source>
        <dbReference type="ARBA" id="ARBA00023040"/>
    </source>
</evidence>
<evidence type="ECO:0000256" key="7">
    <source>
        <dbReference type="ARBA" id="ARBA00023170"/>
    </source>
</evidence>
<dbReference type="PRINTS" id="PR00237">
    <property type="entry name" value="GPCRRHODOPSN"/>
</dbReference>
<evidence type="ECO:0000256" key="3">
    <source>
        <dbReference type="ARBA" id="ARBA00022692"/>
    </source>
</evidence>
<dbReference type="GO" id="GO:0004930">
    <property type="term" value="F:G protein-coupled receptor activity"/>
    <property type="evidence" value="ECO:0007669"/>
    <property type="project" value="UniProtKB-KW"/>
</dbReference>
<keyword evidence="7 9" id="KW-0675">Receptor</keyword>
<evidence type="ECO:0000313" key="14">
    <source>
        <dbReference type="Proteomes" id="UP001174136"/>
    </source>
</evidence>
<protein>
    <submittedName>
        <fullName evidence="13">P2Y purinoceptor 1</fullName>
    </submittedName>
</protein>
<feature type="compositionally biased region" description="Low complexity" evidence="10">
    <location>
        <begin position="226"/>
        <end position="236"/>
    </location>
</feature>
<dbReference type="InterPro" id="IPR017452">
    <property type="entry name" value="GPCR_Rhodpsn_7TM"/>
</dbReference>
<evidence type="ECO:0000256" key="9">
    <source>
        <dbReference type="RuleBase" id="RU000688"/>
    </source>
</evidence>
<feature type="transmembrane region" description="Helical" evidence="11">
    <location>
        <begin position="261"/>
        <end position="279"/>
    </location>
</feature>
<comment type="subcellular location">
    <subcellularLocation>
        <location evidence="1">Cell membrane</location>
        <topology evidence="1">Multi-pass membrane protein</topology>
    </subcellularLocation>
</comment>
<feature type="transmembrane region" description="Helical" evidence="11">
    <location>
        <begin position="191"/>
        <end position="215"/>
    </location>
</feature>
<name>A0AA47ML51_MERPO</name>
<dbReference type="GO" id="GO:0005886">
    <property type="term" value="C:plasma membrane"/>
    <property type="evidence" value="ECO:0007669"/>
    <property type="project" value="UniProtKB-SubCell"/>
</dbReference>